<proteinExistence type="inferred from homology"/>
<dbReference type="EC" id="3.1.3.87" evidence="5 6"/>
<dbReference type="GO" id="GO:0036424">
    <property type="term" value="F:L-phosphoserine phosphatase activity"/>
    <property type="evidence" value="ECO:0007669"/>
    <property type="project" value="TreeGrafter"/>
</dbReference>
<evidence type="ECO:0000256" key="5">
    <source>
        <dbReference type="HAMAP-Rule" id="MF_01680"/>
    </source>
</evidence>
<dbReference type="InterPro" id="IPR006384">
    <property type="entry name" value="HAD_hydro_PyrdxlP_Pase-like"/>
</dbReference>
<evidence type="ECO:0000256" key="3">
    <source>
        <dbReference type="ARBA" id="ARBA00022801"/>
    </source>
</evidence>
<dbReference type="GO" id="GO:0019509">
    <property type="term" value="P:L-methionine salvage from methylthioadenosine"/>
    <property type="evidence" value="ECO:0007669"/>
    <property type="project" value="UniProtKB-UniRule"/>
</dbReference>
<keyword evidence="2 5" id="KW-0028">Amino-acid biosynthesis</keyword>
<dbReference type="UniPathway" id="UPA00904">
    <property type="reaction ID" value="UER00877"/>
</dbReference>
<protein>
    <recommendedName>
        <fullName evidence="5 6">2-hydroxy-3-keto-5-methylthiopentenyl-1-phosphate phosphatase</fullName>
        <shortName evidence="5">HK-MTPenyl-1-P phosphatase</shortName>
        <ecNumber evidence="5 6">3.1.3.87</ecNumber>
    </recommendedName>
</protein>
<dbReference type="PANTHER" id="PTHR43344">
    <property type="entry name" value="PHOSPHOSERINE PHOSPHATASE"/>
    <property type="match status" value="1"/>
</dbReference>
<evidence type="ECO:0000313" key="8">
    <source>
        <dbReference type="Proteomes" id="UP000255326"/>
    </source>
</evidence>
<reference evidence="7 8" key="1">
    <citation type="submission" date="2018-07" db="EMBL/GenBank/DDBJ databases">
        <title>Genomic Encyclopedia of Type Strains, Phase IV (KMG-IV): sequencing the most valuable type-strain genomes for metagenomic binning, comparative biology and taxonomic classification.</title>
        <authorList>
            <person name="Goeker M."/>
        </authorList>
    </citation>
    <scope>NUCLEOTIDE SEQUENCE [LARGE SCALE GENOMIC DNA]</scope>
    <source>
        <strain evidence="7 8">DSM 25281</strain>
    </source>
</reference>
<gene>
    <name evidence="5" type="primary">mtnX</name>
    <name evidence="7" type="ORF">DFR59_101339</name>
</gene>
<evidence type="ECO:0000313" key="7">
    <source>
        <dbReference type="EMBL" id="RDI47680.1"/>
    </source>
</evidence>
<dbReference type="RefSeq" id="WP_114743890.1">
    <property type="nucleotide sequence ID" value="NZ_QQAY01000001.1"/>
</dbReference>
<dbReference type="NCBIfam" id="TIGR01488">
    <property type="entry name" value="HAD-SF-IB"/>
    <property type="match status" value="1"/>
</dbReference>
<dbReference type="EMBL" id="QQAY01000001">
    <property type="protein sequence ID" value="RDI47680.1"/>
    <property type="molecule type" value="Genomic_DNA"/>
</dbReference>
<dbReference type="InterPro" id="IPR023214">
    <property type="entry name" value="HAD_sf"/>
</dbReference>
<dbReference type="Pfam" id="PF12710">
    <property type="entry name" value="HAD"/>
    <property type="match status" value="1"/>
</dbReference>
<dbReference type="GO" id="GO:0000287">
    <property type="term" value="F:magnesium ion binding"/>
    <property type="evidence" value="ECO:0007669"/>
    <property type="project" value="TreeGrafter"/>
</dbReference>
<dbReference type="GO" id="GO:0043716">
    <property type="term" value="F:2-hydroxy-3-keto-5-methylthiopentenyl-1-phosphate phosphatase activity"/>
    <property type="evidence" value="ECO:0007669"/>
    <property type="project" value="UniProtKB-UniRule"/>
</dbReference>
<dbReference type="Gene3D" id="3.40.50.1000">
    <property type="entry name" value="HAD superfamily/HAD-like"/>
    <property type="match status" value="1"/>
</dbReference>
<evidence type="ECO:0000256" key="4">
    <source>
        <dbReference type="ARBA" id="ARBA00023167"/>
    </source>
</evidence>
<keyword evidence="4 5" id="KW-0486">Methionine biosynthesis</keyword>
<sequence>MRRTIVFCDFDGTVTENDNIISIMKEFAPEEWIALKDAVLSQEISIQEGVGKMFSLLPSHLKQNIISYLEQSVRIRPGFPELLQFCRERDIPFYIVSGGMDFFVHPLLKRFDSISGIYCNQADFKGERIRIDWPYTCGEECSGECGCCKPTIINQLSTEGDFKVVIGDSITDLKAAYAADFVLARDFLAKKCEELAIPHETFDTFHDCASILSKLEGVGV</sequence>
<accession>A0A370GWP5</accession>
<dbReference type="NCBIfam" id="TIGR03333">
    <property type="entry name" value="salvage_mtnX"/>
    <property type="match status" value="1"/>
</dbReference>
<comment type="similarity">
    <text evidence="5">Belongs to the HAD-like hydrolase superfamily. MtnX family.</text>
</comment>
<dbReference type="OrthoDB" id="9804940at2"/>
<dbReference type="InterPro" id="IPR036412">
    <property type="entry name" value="HAD-like_sf"/>
</dbReference>
<dbReference type="NCBIfam" id="TIGR01489">
    <property type="entry name" value="DKMTPPase-SF"/>
    <property type="match status" value="1"/>
</dbReference>
<dbReference type="PANTHER" id="PTHR43344:SF21">
    <property type="entry name" value="POLYOL PHOSPHATE PHOSPHATASE PYP1"/>
    <property type="match status" value="1"/>
</dbReference>
<dbReference type="AlphaFoldDB" id="A0A370GWP5"/>
<evidence type="ECO:0000256" key="6">
    <source>
        <dbReference type="NCBIfam" id="TIGR03333"/>
    </source>
</evidence>
<dbReference type="SUPFAM" id="SSF56784">
    <property type="entry name" value="HAD-like"/>
    <property type="match status" value="1"/>
</dbReference>
<comment type="similarity">
    <text evidence="1">Belongs to the HAD-like hydrolase superfamily. SerB family.</text>
</comment>
<evidence type="ECO:0000256" key="2">
    <source>
        <dbReference type="ARBA" id="ARBA00022605"/>
    </source>
</evidence>
<comment type="function">
    <text evidence="5">Dephosphorylates 2-hydroxy-3-keto-5-methylthiopentenyl-1-phosphate (HK-MTPenyl-1-P) yielding 1,2-dihydroxy-3-keto-5-methylthiopentene (DHK-MTPene).</text>
</comment>
<keyword evidence="8" id="KW-1185">Reference proteome</keyword>
<dbReference type="Proteomes" id="UP000255326">
    <property type="component" value="Unassembled WGS sequence"/>
</dbReference>
<organism evidence="7 8">
    <name type="scientific">Falsibacillus pallidus</name>
    <dbReference type="NCBI Taxonomy" id="493781"/>
    <lineage>
        <taxon>Bacteria</taxon>
        <taxon>Bacillati</taxon>
        <taxon>Bacillota</taxon>
        <taxon>Bacilli</taxon>
        <taxon>Bacillales</taxon>
        <taxon>Bacillaceae</taxon>
        <taxon>Falsibacillus</taxon>
    </lineage>
</organism>
<comment type="caution">
    <text evidence="7">The sequence shown here is derived from an EMBL/GenBank/DDBJ whole genome shotgun (WGS) entry which is preliminary data.</text>
</comment>
<name>A0A370GWP5_9BACI</name>
<evidence type="ECO:0000256" key="1">
    <source>
        <dbReference type="ARBA" id="ARBA00009184"/>
    </source>
</evidence>
<dbReference type="NCBIfam" id="NF007103">
    <property type="entry name" value="PRK09552.1"/>
    <property type="match status" value="1"/>
</dbReference>
<comment type="pathway">
    <text evidence="5">Amino-acid biosynthesis; L-methionine biosynthesis via salvage pathway; L-methionine from S-methyl-5-thio-alpha-D-ribose 1-phosphate: step 4/6.</text>
</comment>
<dbReference type="GO" id="GO:0006564">
    <property type="term" value="P:L-serine biosynthetic process"/>
    <property type="evidence" value="ECO:0007669"/>
    <property type="project" value="TreeGrafter"/>
</dbReference>
<dbReference type="GO" id="GO:0005737">
    <property type="term" value="C:cytoplasm"/>
    <property type="evidence" value="ECO:0007669"/>
    <property type="project" value="TreeGrafter"/>
</dbReference>
<dbReference type="HAMAP" id="MF_01680">
    <property type="entry name" value="Salvage_MtnX"/>
    <property type="match status" value="1"/>
</dbReference>
<dbReference type="InterPro" id="IPR017718">
    <property type="entry name" value="HAD-SF_hydro_IB_MtnX"/>
</dbReference>
<dbReference type="CDD" id="cd07524">
    <property type="entry name" value="HAD_Pase"/>
    <property type="match status" value="1"/>
</dbReference>
<dbReference type="Gene3D" id="3.90.1470.20">
    <property type="match status" value="1"/>
</dbReference>
<dbReference type="InterPro" id="IPR050582">
    <property type="entry name" value="HAD-like_SerB"/>
</dbReference>
<keyword evidence="3 5" id="KW-0378">Hydrolase</keyword>
<comment type="catalytic activity">
    <reaction evidence="5">
        <text>2-hydroxy-5-methylsulfanyl-3-oxopent-1-enyl phosphate + H2O = 1,2-dihydroxy-5-(methylsulfanyl)pent-1-en-3-one + phosphate</text>
        <dbReference type="Rhea" id="RHEA:14481"/>
        <dbReference type="ChEBI" id="CHEBI:15377"/>
        <dbReference type="ChEBI" id="CHEBI:43474"/>
        <dbReference type="ChEBI" id="CHEBI:49252"/>
        <dbReference type="ChEBI" id="CHEBI:59505"/>
        <dbReference type="EC" id="3.1.3.87"/>
    </reaction>
</comment>